<organism evidence="1 2">
    <name type="scientific">Dactylosporangium fulvum</name>
    <dbReference type="NCBI Taxonomy" id="53359"/>
    <lineage>
        <taxon>Bacteria</taxon>
        <taxon>Bacillati</taxon>
        <taxon>Actinomycetota</taxon>
        <taxon>Actinomycetes</taxon>
        <taxon>Micromonosporales</taxon>
        <taxon>Micromonosporaceae</taxon>
        <taxon>Dactylosporangium</taxon>
    </lineage>
</organism>
<proteinExistence type="predicted"/>
<reference evidence="1" key="2">
    <citation type="submission" date="2022-09" db="EMBL/GenBank/DDBJ databases">
        <title>Biosynthetic gene clusters of Dactylosporangioum fulvum.</title>
        <authorList>
            <person name="Caradec T."/>
        </authorList>
    </citation>
    <scope>NUCLEOTIDE SEQUENCE</scope>
    <source>
        <strain evidence="1">NRRL B-16292</strain>
    </source>
</reference>
<protein>
    <recommendedName>
        <fullName evidence="3">DUF4365 domain-containing protein</fullName>
    </recommendedName>
</protein>
<dbReference type="RefSeq" id="WP_259859980.1">
    <property type="nucleotide sequence ID" value="NZ_BAAAST010000013.1"/>
</dbReference>
<evidence type="ECO:0008006" key="3">
    <source>
        <dbReference type="Google" id="ProtNLM"/>
    </source>
</evidence>
<gene>
    <name evidence="1" type="ORF">Dfulv_45300</name>
</gene>
<evidence type="ECO:0000313" key="2">
    <source>
        <dbReference type="Proteomes" id="UP001059617"/>
    </source>
</evidence>
<name>A0ABY5VWN2_9ACTN</name>
<dbReference type="Gene3D" id="3.40.1350.10">
    <property type="match status" value="1"/>
</dbReference>
<accession>A0ABY5VWN2</accession>
<dbReference type="EMBL" id="CP073720">
    <property type="protein sequence ID" value="UWP82208.1"/>
    <property type="molecule type" value="Genomic_DNA"/>
</dbReference>
<keyword evidence="2" id="KW-1185">Reference proteome</keyword>
<sequence>MADNQMTKSAGEHWVCSVLARRGWAAALTRDGLERTDVLAVQAHEPRRMIEVQVKTANSRGSGTNWLVGAKAQQIALSEREWFAFVILPEENAWQAPRTFIVPRDHVGAAAWIVHQDWLTDPSVAPGIRNTPVDRARVNVSVWAPYEDRWDLLDQPAFAAPVLLAESLRDLALDTRVGLPPGHPWKNTFPAW</sequence>
<dbReference type="Proteomes" id="UP001059617">
    <property type="component" value="Chromosome"/>
</dbReference>
<reference evidence="1" key="1">
    <citation type="submission" date="2021-04" db="EMBL/GenBank/DDBJ databases">
        <authorList>
            <person name="Hartkoorn R.C."/>
            <person name="Beaudoing E."/>
            <person name="Hot D."/>
        </authorList>
    </citation>
    <scope>NUCLEOTIDE SEQUENCE</scope>
    <source>
        <strain evidence="1">NRRL B-16292</strain>
    </source>
</reference>
<evidence type="ECO:0000313" key="1">
    <source>
        <dbReference type="EMBL" id="UWP82208.1"/>
    </source>
</evidence>
<dbReference type="InterPro" id="IPR011856">
    <property type="entry name" value="tRNA_endonuc-like_dom_sf"/>
</dbReference>